<reference evidence="4" key="2">
    <citation type="journal article" date="2021" name="PeerJ">
        <title>Extensive microbial diversity within the chicken gut microbiome revealed by metagenomics and culture.</title>
        <authorList>
            <person name="Gilroy R."/>
            <person name="Ravi A."/>
            <person name="Getino M."/>
            <person name="Pursley I."/>
            <person name="Horton D.L."/>
            <person name="Alikhan N.F."/>
            <person name="Baker D."/>
            <person name="Gharbi K."/>
            <person name="Hall N."/>
            <person name="Watson M."/>
            <person name="Adriaenssens E.M."/>
            <person name="Foster-Nyarko E."/>
            <person name="Jarju S."/>
            <person name="Secka A."/>
            <person name="Antonio M."/>
            <person name="Oren A."/>
            <person name="Chaudhuri R.R."/>
            <person name="La Ragione R."/>
            <person name="Hildebrand F."/>
            <person name="Pallen M.J."/>
        </authorList>
    </citation>
    <scope>NUCLEOTIDE SEQUENCE</scope>
    <source>
        <strain evidence="4">ChiHile30-977</strain>
    </source>
</reference>
<gene>
    <name evidence="4" type="ORF">IAA66_09005</name>
</gene>
<dbReference type="SUPFAM" id="SSF55469">
    <property type="entry name" value="FMN-dependent nitroreductase-like"/>
    <property type="match status" value="1"/>
</dbReference>
<sequence>MDWYQVVESRRSVRSYRSDPVPEEALARILRAAQLAPSWKNSQGWEVIVIQSREQIEKLGALLGGNPRGVDFRTLPVMLALVMNPDASGHKNGMDYYLVDAGICGEHIVLAAQAEGLGTCWIGWLDEAPVKRLLGIPEPWRLVMLTPLGYPAAQSEPRPRKAVETFVHKDRW</sequence>
<organism evidence="4 5">
    <name type="scientific">Candidatus Avichristensenella intestinipullorum</name>
    <dbReference type="NCBI Taxonomy" id="2840693"/>
    <lineage>
        <taxon>Bacteria</taxon>
        <taxon>Bacillati</taxon>
        <taxon>Bacillota</taxon>
        <taxon>Clostridia</taxon>
        <taxon>Candidatus Avichristensenella</taxon>
    </lineage>
</organism>
<keyword evidence="2" id="KW-0560">Oxidoreductase</keyword>
<accession>A0A9D0YWV4</accession>
<reference evidence="4" key="1">
    <citation type="submission" date="2020-10" db="EMBL/GenBank/DDBJ databases">
        <authorList>
            <person name="Gilroy R."/>
        </authorList>
    </citation>
    <scope>NUCLEOTIDE SEQUENCE</scope>
    <source>
        <strain evidence="4">ChiHile30-977</strain>
    </source>
</reference>
<evidence type="ECO:0000313" key="5">
    <source>
        <dbReference type="Proteomes" id="UP000886819"/>
    </source>
</evidence>
<dbReference type="AlphaFoldDB" id="A0A9D0YWV4"/>
<dbReference type="EMBL" id="DVFI01000122">
    <property type="protein sequence ID" value="HIQ63701.1"/>
    <property type="molecule type" value="Genomic_DNA"/>
</dbReference>
<dbReference type="InterPro" id="IPR029479">
    <property type="entry name" value="Nitroreductase"/>
</dbReference>
<evidence type="ECO:0000256" key="2">
    <source>
        <dbReference type="ARBA" id="ARBA00023002"/>
    </source>
</evidence>
<proteinExistence type="inferred from homology"/>
<evidence type="ECO:0000259" key="3">
    <source>
        <dbReference type="Pfam" id="PF00881"/>
    </source>
</evidence>
<evidence type="ECO:0000313" key="4">
    <source>
        <dbReference type="EMBL" id="HIQ63701.1"/>
    </source>
</evidence>
<dbReference type="GO" id="GO:0016491">
    <property type="term" value="F:oxidoreductase activity"/>
    <property type="evidence" value="ECO:0007669"/>
    <property type="project" value="UniProtKB-KW"/>
</dbReference>
<protein>
    <submittedName>
        <fullName evidence="4">Nitroreductase family protein</fullName>
    </submittedName>
</protein>
<feature type="domain" description="Nitroreductase" evidence="3">
    <location>
        <begin position="73"/>
        <end position="150"/>
    </location>
</feature>
<dbReference type="PANTHER" id="PTHR43673:SF10">
    <property type="entry name" value="NADH DEHYDROGENASE_NAD(P)H NITROREDUCTASE XCC3605-RELATED"/>
    <property type="match status" value="1"/>
</dbReference>
<dbReference type="InterPro" id="IPR000415">
    <property type="entry name" value="Nitroreductase-like"/>
</dbReference>
<dbReference type="Pfam" id="PF00881">
    <property type="entry name" value="Nitroreductase"/>
    <property type="match status" value="2"/>
</dbReference>
<comment type="caution">
    <text evidence="4">The sequence shown here is derived from an EMBL/GenBank/DDBJ whole genome shotgun (WGS) entry which is preliminary data.</text>
</comment>
<name>A0A9D0YWV4_9FIRM</name>
<dbReference type="Proteomes" id="UP000886819">
    <property type="component" value="Unassembled WGS sequence"/>
</dbReference>
<dbReference type="PANTHER" id="PTHR43673">
    <property type="entry name" value="NAD(P)H NITROREDUCTASE YDGI-RELATED"/>
    <property type="match status" value="1"/>
</dbReference>
<evidence type="ECO:0000256" key="1">
    <source>
        <dbReference type="ARBA" id="ARBA00007118"/>
    </source>
</evidence>
<dbReference type="Gene3D" id="3.40.109.10">
    <property type="entry name" value="NADH Oxidase"/>
    <property type="match status" value="1"/>
</dbReference>
<feature type="domain" description="Nitroreductase" evidence="3">
    <location>
        <begin position="8"/>
        <end position="62"/>
    </location>
</feature>
<comment type="similarity">
    <text evidence="1">Belongs to the nitroreductase family.</text>
</comment>